<sequence>LCNTLMPTSRSPAQVLKGHSLCSSVPAHPESFSKEWQAWSRTVTAELMFILHKSSTSQPCLVNFKPVCSNSRLDISPLGQGLSSYGLRQVQRARGTSSQ</sequence>
<accession>A0AAN8X397</accession>
<proteinExistence type="predicted"/>
<comment type="caution">
    <text evidence="1">The sequence shown here is derived from an EMBL/GenBank/DDBJ whole genome shotgun (WGS) entry which is preliminary data.</text>
</comment>
<feature type="non-terminal residue" evidence="1">
    <location>
        <position position="1"/>
    </location>
</feature>
<reference evidence="1 2" key="1">
    <citation type="submission" date="2023-11" db="EMBL/GenBank/DDBJ databases">
        <title>Halocaridina rubra genome assembly.</title>
        <authorList>
            <person name="Smith C."/>
        </authorList>
    </citation>
    <scope>NUCLEOTIDE SEQUENCE [LARGE SCALE GENOMIC DNA]</scope>
    <source>
        <strain evidence="1">EP-1</strain>
        <tissue evidence="1">Whole</tissue>
    </source>
</reference>
<keyword evidence="2" id="KW-1185">Reference proteome</keyword>
<evidence type="ECO:0000313" key="1">
    <source>
        <dbReference type="EMBL" id="KAK7071285.1"/>
    </source>
</evidence>
<name>A0AAN8X397_HALRR</name>
<dbReference type="EMBL" id="JAXCGZ010015105">
    <property type="protein sequence ID" value="KAK7071285.1"/>
    <property type="molecule type" value="Genomic_DNA"/>
</dbReference>
<protein>
    <submittedName>
        <fullName evidence="1">Uncharacterized protein</fullName>
    </submittedName>
</protein>
<dbReference type="AlphaFoldDB" id="A0AAN8X397"/>
<evidence type="ECO:0000313" key="2">
    <source>
        <dbReference type="Proteomes" id="UP001381693"/>
    </source>
</evidence>
<organism evidence="1 2">
    <name type="scientific">Halocaridina rubra</name>
    <name type="common">Hawaiian red shrimp</name>
    <dbReference type="NCBI Taxonomy" id="373956"/>
    <lineage>
        <taxon>Eukaryota</taxon>
        <taxon>Metazoa</taxon>
        <taxon>Ecdysozoa</taxon>
        <taxon>Arthropoda</taxon>
        <taxon>Crustacea</taxon>
        <taxon>Multicrustacea</taxon>
        <taxon>Malacostraca</taxon>
        <taxon>Eumalacostraca</taxon>
        <taxon>Eucarida</taxon>
        <taxon>Decapoda</taxon>
        <taxon>Pleocyemata</taxon>
        <taxon>Caridea</taxon>
        <taxon>Atyoidea</taxon>
        <taxon>Atyidae</taxon>
        <taxon>Halocaridina</taxon>
    </lineage>
</organism>
<dbReference type="Proteomes" id="UP001381693">
    <property type="component" value="Unassembled WGS sequence"/>
</dbReference>
<gene>
    <name evidence="1" type="ORF">SK128_016846</name>
</gene>